<proteinExistence type="predicted"/>
<evidence type="ECO:0000313" key="2">
    <source>
        <dbReference type="EMBL" id="KAL0299131.1"/>
    </source>
</evidence>
<evidence type="ECO:0000256" key="1">
    <source>
        <dbReference type="SAM" id="MobiDB-lite"/>
    </source>
</evidence>
<accession>A0AAW2JX44</accession>
<reference evidence="2" key="1">
    <citation type="submission" date="2020-06" db="EMBL/GenBank/DDBJ databases">
        <authorList>
            <person name="Li T."/>
            <person name="Hu X."/>
            <person name="Zhang T."/>
            <person name="Song X."/>
            <person name="Zhang H."/>
            <person name="Dai N."/>
            <person name="Sheng W."/>
            <person name="Hou X."/>
            <person name="Wei L."/>
        </authorList>
    </citation>
    <scope>NUCLEOTIDE SEQUENCE</scope>
    <source>
        <strain evidence="2">G02</strain>
        <tissue evidence="2">Leaf</tissue>
    </source>
</reference>
<organism evidence="2">
    <name type="scientific">Sesamum radiatum</name>
    <name type="common">Black benniseed</name>
    <dbReference type="NCBI Taxonomy" id="300843"/>
    <lineage>
        <taxon>Eukaryota</taxon>
        <taxon>Viridiplantae</taxon>
        <taxon>Streptophyta</taxon>
        <taxon>Embryophyta</taxon>
        <taxon>Tracheophyta</taxon>
        <taxon>Spermatophyta</taxon>
        <taxon>Magnoliopsida</taxon>
        <taxon>eudicotyledons</taxon>
        <taxon>Gunneridae</taxon>
        <taxon>Pentapetalae</taxon>
        <taxon>asterids</taxon>
        <taxon>lamiids</taxon>
        <taxon>Lamiales</taxon>
        <taxon>Pedaliaceae</taxon>
        <taxon>Sesamum</taxon>
    </lineage>
</organism>
<sequence>MNKEKAVETAGSTQALQVVSGTSLAPASGMTVPGPPKPADPLTENPCLIILHKISPGPSRHRPP</sequence>
<dbReference type="AlphaFoldDB" id="A0AAW2JX44"/>
<dbReference type="EMBL" id="JACGWJ010000031">
    <property type="protein sequence ID" value="KAL0299131.1"/>
    <property type="molecule type" value="Genomic_DNA"/>
</dbReference>
<feature type="region of interest" description="Disordered" evidence="1">
    <location>
        <begin position="25"/>
        <end position="44"/>
    </location>
</feature>
<protein>
    <submittedName>
        <fullName evidence="2">Uncharacterized protein</fullName>
    </submittedName>
</protein>
<name>A0AAW2JX44_SESRA</name>
<gene>
    <name evidence="2" type="ORF">Sradi_6572900</name>
</gene>
<reference evidence="2" key="2">
    <citation type="journal article" date="2024" name="Plant">
        <title>Genomic evolution and insights into agronomic trait innovations of Sesamum species.</title>
        <authorList>
            <person name="Miao H."/>
            <person name="Wang L."/>
            <person name="Qu L."/>
            <person name="Liu H."/>
            <person name="Sun Y."/>
            <person name="Le M."/>
            <person name="Wang Q."/>
            <person name="Wei S."/>
            <person name="Zheng Y."/>
            <person name="Lin W."/>
            <person name="Duan Y."/>
            <person name="Cao H."/>
            <person name="Xiong S."/>
            <person name="Wang X."/>
            <person name="Wei L."/>
            <person name="Li C."/>
            <person name="Ma Q."/>
            <person name="Ju M."/>
            <person name="Zhao R."/>
            <person name="Li G."/>
            <person name="Mu C."/>
            <person name="Tian Q."/>
            <person name="Mei H."/>
            <person name="Zhang T."/>
            <person name="Gao T."/>
            <person name="Zhang H."/>
        </authorList>
    </citation>
    <scope>NUCLEOTIDE SEQUENCE</scope>
    <source>
        <strain evidence="2">G02</strain>
    </source>
</reference>
<comment type="caution">
    <text evidence="2">The sequence shown here is derived from an EMBL/GenBank/DDBJ whole genome shotgun (WGS) entry which is preliminary data.</text>
</comment>